<dbReference type="PROSITE" id="PS51123">
    <property type="entry name" value="OMPA_2"/>
    <property type="match status" value="1"/>
</dbReference>
<protein>
    <recommendedName>
        <fullName evidence="3">OmpA-like domain-containing protein</fullName>
    </recommendedName>
</protein>
<keyword evidence="2" id="KW-1133">Transmembrane helix</keyword>
<dbReference type="Gene3D" id="3.30.1330.60">
    <property type="entry name" value="OmpA-like domain"/>
    <property type="match status" value="1"/>
</dbReference>
<keyword evidence="2" id="KW-0812">Transmembrane</keyword>
<evidence type="ECO:0000256" key="1">
    <source>
        <dbReference type="PROSITE-ProRule" id="PRU00473"/>
    </source>
</evidence>
<gene>
    <name evidence="4" type="ORF">AWJ14_07905</name>
</gene>
<dbReference type="PANTHER" id="PTHR30329">
    <property type="entry name" value="STATOR ELEMENT OF FLAGELLAR MOTOR COMPLEX"/>
    <property type="match status" value="1"/>
</dbReference>
<dbReference type="AlphaFoldDB" id="A0A1C1YUJ2"/>
<evidence type="ECO:0000256" key="2">
    <source>
        <dbReference type="SAM" id="Phobius"/>
    </source>
</evidence>
<sequence>MLLEGESSHEAEAENYFVSMTDMMVGILFIFIIMLMVFALNFRQKTDEQKDKLEIALELTEQIEILQQRINEEFALLDRADTARRQLLETIKERLQAQGLSVQVDEANGVLRLTENAVRFASSQSVLDPVARANVQKIARTLAETLPAYAHCTAPASCPEDAASNRIETVFIEGHTDVVGGDALNWPLSTERAVNTYRMIVETAPALRGLHNSKGSEVLSVSGYASTRPISLGETKEDYGLNRRIDLRFVMEANQRERLVQVQKLLIDMQGKIQELRGSDRTSRKGNRVGKGG</sequence>
<evidence type="ECO:0000313" key="5">
    <source>
        <dbReference type="Proteomes" id="UP000094795"/>
    </source>
</evidence>
<accession>A0A1C1YUJ2</accession>
<keyword evidence="5" id="KW-1185">Reference proteome</keyword>
<dbReference type="STRING" id="1480615.AWJ14_07905"/>
<dbReference type="GO" id="GO:0016020">
    <property type="term" value="C:membrane"/>
    <property type="evidence" value="ECO:0007669"/>
    <property type="project" value="UniProtKB-UniRule"/>
</dbReference>
<organism evidence="4 5">
    <name type="scientific">Hoeflea olei</name>
    <dbReference type="NCBI Taxonomy" id="1480615"/>
    <lineage>
        <taxon>Bacteria</taxon>
        <taxon>Pseudomonadati</taxon>
        <taxon>Pseudomonadota</taxon>
        <taxon>Alphaproteobacteria</taxon>
        <taxon>Hyphomicrobiales</taxon>
        <taxon>Rhizobiaceae</taxon>
        <taxon>Hoeflea</taxon>
    </lineage>
</organism>
<feature type="transmembrane region" description="Helical" evidence="2">
    <location>
        <begin position="23"/>
        <end position="42"/>
    </location>
</feature>
<dbReference type="Proteomes" id="UP000094795">
    <property type="component" value="Unassembled WGS sequence"/>
</dbReference>
<evidence type="ECO:0000313" key="4">
    <source>
        <dbReference type="EMBL" id="OCW57066.1"/>
    </source>
</evidence>
<proteinExistence type="predicted"/>
<comment type="caution">
    <text evidence="4">The sequence shown here is derived from an EMBL/GenBank/DDBJ whole genome shotgun (WGS) entry which is preliminary data.</text>
</comment>
<feature type="domain" description="OmpA-like" evidence="3">
    <location>
        <begin position="107"/>
        <end position="253"/>
    </location>
</feature>
<name>A0A1C1YUJ2_9HYPH</name>
<reference evidence="4 5" key="1">
    <citation type="submission" date="2015-12" db="EMBL/GenBank/DDBJ databases">
        <authorList>
            <person name="Shamseldin A."/>
            <person name="Moawad H."/>
            <person name="Abd El-Rahim W.M."/>
            <person name="Sadowsky M.J."/>
        </authorList>
    </citation>
    <scope>NUCLEOTIDE SEQUENCE [LARGE SCALE GENOMIC DNA]</scope>
    <source>
        <strain evidence="4 5">JC234</strain>
    </source>
</reference>
<dbReference type="OrthoDB" id="5525824at2"/>
<dbReference type="SUPFAM" id="SSF103088">
    <property type="entry name" value="OmpA-like"/>
    <property type="match status" value="1"/>
</dbReference>
<dbReference type="InterPro" id="IPR036737">
    <property type="entry name" value="OmpA-like_sf"/>
</dbReference>
<dbReference type="EMBL" id="LQZT01000023">
    <property type="protein sequence ID" value="OCW57066.1"/>
    <property type="molecule type" value="Genomic_DNA"/>
</dbReference>
<dbReference type="CDD" id="cd07185">
    <property type="entry name" value="OmpA_C-like"/>
    <property type="match status" value="1"/>
</dbReference>
<dbReference type="RefSeq" id="WP_066180345.1">
    <property type="nucleotide sequence ID" value="NZ_LQZT01000023.1"/>
</dbReference>
<evidence type="ECO:0000259" key="3">
    <source>
        <dbReference type="PROSITE" id="PS51123"/>
    </source>
</evidence>
<keyword evidence="1 2" id="KW-0472">Membrane</keyword>
<dbReference type="PANTHER" id="PTHR30329:SF20">
    <property type="entry name" value="EXPORTED PROTEIN"/>
    <property type="match status" value="1"/>
</dbReference>
<dbReference type="InterPro" id="IPR050330">
    <property type="entry name" value="Bact_OuterMem_StrucFunc"/>
</dbReference>
<dbReference type="InterPro" id="IPR006665">
    <property type="entry name" value="OmpA-like"/>
</dbReference>
<dbReference type="Pfam" id="PF00691">
    <property type="entry name" value="OmpA"/>
    <property type="match status" value="1"/>
</dbReference>